<keyword evidence="2" id="KW-0614">Plasmid</keyword>
<gene>
    <name evidence="2" type="ORF">NXT3_PA00320</name>
</gene>
<organism evidence="2 3">
    <name type="scientific">Rhizobium fredii</name>
    <name type="common">Sinorhizobium fredii</name>
    <dbReference type="NCBI Taxonomy" id="380"/>
    <lineage>
        <taxon>Bacteria</taxon>
        <taxon>Pseudomonadati</taxon>
        <taxon>Pseudomonadota</taxon>
        <taxon>Alphaproteobacteria</taxon>
        <taxon>Hyphomicrobiales</taxon>
        <taxon>Rhizobiaceae</taxon>
        <taxon>Sinorhizobium/Ensifer group</taxon>
        <taxon>Sinorhizobium</taxon>
    </lineage>
</organism>
<reference evidence="2 3" key="1">
    <citation type="submission" date="2017-10" db="EMBL/GenBank/DDBJ databases">
        <title>Analysis of the genome sequences of Rhizobium populations associated to common bean (phaseolus vulgaris).</title>
        <authorList>
            <person name="Bustos P."/>
            <person name="Santamaria R.I."/>
            <person name="Miranda-Sanchez F."/>
            <person name="Perez-Carrascal O."/>
            <person name="Juarez S."/>
            <person name="Lozano L."/>
            <person name="Martinez-Flores I."/>
            <person name="Vinuesa P."/>
            <person name="Martinez-Romero E."/>
            <person name="Cevallos M.A."/>
            <person name="Romero D."/>
            <person name="Davila G."/>
            <person name="Gonzalez V."/>
        </authorList>
    </citation>
    <scope>NUCLEOTIDE SEQUENCE [LARGE SCALE GENOMIC DNA]</scope>
    <source>
        <strain evidence="2 3">NXT3</strain>
        <plasmid evidence="3">Plasmid psfrenxt3a</plasmid>
    </source>
</reference>
<accession>A0A2L0HAT3</accession>
<feature type="region of interest" description="Disordered" evidence="1">
    <location>
        <begin position="27"/>
        <end position="56"/>
    </location>
</feature>
<feature type="region of interest" description="Disordered" evidence="1">
    <location>
        <begin position="1"/>
        <end position="20"/>
    </location>
</feature>
<dbReference type="Proteomes" id="UP000239340">
    <property type="component" value="Plasmid pSfreNXT3a"/>
</dbReference>
<dbReference type="AlphaFoldDB" id="A0A2L0HAT3"/>
<feature type="compositionally biased region" description="Polar residues" evidence="1">
    <location>
        <begin position="44"/>
        <end position="56"/>
    </location>
</feature>
<sequence>MSTIDFRPRPDCDVSLNRNDRPNAVIESSRGDWLDKAPLRPLGSLQSESTAAPSPR</sequence>
<evidence type="ECO:0000256" key="1">
    <source>
        <dbReference type="SAM" id="MobiDB-lite"/>
    </source>
</evidence>
<evidence type="ECO:0000313" key="2">
    <source>
        <dbReference type="EMBL" id="AUX78608.1"/>
    </source>
</evidence>
<dbReference type="EMBL" id="CP024308">
    <property type="protein sequence ID" value="AUX78608.1"/>
    <property type="molecule type" value="Genomic_DNA"/>
</dbReference>
<proteinExistence type="predicted"/>
<name>A0A2L0HAT3_RHIFR</name>
<feature type="compositionally biased region" description="Basic and acidic residues" evidence="1">
    <location>
        <begin position="29"/>
        <end position="38"/>
    </location>
</feature>
<protein>
    <submittedName>
        <fullName evidence="2">Uncharacterized protein</fullName>
    </submittedName>
</protein>
<feature type="compositionally biased region" description="Basic and acidic residues" evidence="1">
    <location>
        <begin position="1"/>
        <end position="12"/>
    </location>
</feature>
<geneLocation type="plasmid" evidence="3">
    <name>psfrenxt3a</name>
</geneLocation>
<evidence type="ECO:0000313" key="3">
    <source>
        <dbReference type="Proteomes" id="UP000239340"/>
    </source>
</evidence>